<feature type="transmembrane region" description="Helical" evidence="6">
    <location>
        <begin position="76"/>
        <end position="94"/>
    </location>
</feature>
<proteinExistence type="predicted"/>
<keyword evidence="3 6" id="KW-0812">Transmembrane</keyword>
<evidence type="ECO:0000259" key="7">
    <source>
        <dbReference type="PROSITE" id="PS50850"/>
    </source>
</evidence>
<evidence type="ECO:0000256" key="4">
    <source>
        <dbReference type="ARBA" id="ARBA00022989"/>
    </source>
</evidence>
<dbReference type="RefSeq" id="WP_126044343.1">
    <property type="nucleotide sequence ID" value="NZ_RXFM01000010.1"/>
</dbReference>
<dbReference type="InterPro" id="IPR036259">
    <property type="entry name" value="MFS_trans_sf"/>
</dbReference>
<dbReference type="PANTHER" id="PTHR43124">
    <property type="entry name" value="PURINE EFFLUX PUMP PBUE"/>
    <property type="match status" value="1"/>
</dbReference>
<dbReference type="Proteomes" id="UP000279470">
    <property type="component" value="Unassembled WGS sequence"/>
</dbReference>
<organism evidence="8 9">
    <name type="scientific">Candidatus Aquarickettsia rohweri</name>
    <dbReference type="NCBI Taxonomy" id="2602574"/>
    <lineage>
        <taxon>Bacteria</taxon>
        <taxon>Pseudomonadati</taxon>
        <taxon>Pseudomonadota</taxon>
        <taxon>Alphaproteobacteria</taxon>
        <taxon>Rickettsiales</taxon>
        <taxon>Candidatus Midichloriaceae</taxon>
        <taxon>Candidatus Aquarickettsia</taxon>
    </lineage>
</organism>
<feature type="transmembrane region" description="Helical" evidence="6">
    <location>
        <begin position="336"/>
        <end position="362"/>
    </location>
</feature>
<dbReference type="Gene3D" id="1.20.1250.20">
    <property type="entry name" value="MFS general substrate transporter like domains"/>
    <property type="match status" value="2"/>
</dbReference>
<evidence type="ECO:0000256" key="2">
    <source>
        <dbReference type="ARBA" id="ARBA00022475"/>
    </source>
</evidence>
<dbReference type="Pfam" id="PF07690">
    <property type="entry name" value="MFS_1"/>
    <property type="match status" value="1"/>
</dbReference>
<feature type="transmembrane region" description="Helical" evidence="6">
    <location>
        <begin position="205"/>
        <end position="225"/>
    </location>
</feature>
<dbReference type="InterPro" id="IPR011701">
    <property type="entry name" value="MFS"/>
</dbReference>
<comment type="subcellular location">
    <subcellularLocation>
        <location evidence="1">Cell inner membrane</location>
        <topology evidence="1">Multi-pass membrane protein</topology>
    </subcellularLocation>
</comment>
<keyword evidence="9" id="KW-1185">Reference proteome</keyword>
<evidence type="ECO:0000256" key="3">
    <source>
        <dbReference type="ARBA" id="ARBA00022692"/>
    </source>
</evidence>
<dbReference type="InterPro" id="IPR020846">
    <property type="entry name" value="MFS_dom"/>
</dbReference>
<keyword evidence="4 6" id="KW-1133">Transmembrane helix</keyword>
<dbReference type="SUPFAM" id="SSF103473">
    <property type="entry name" value="MFS general substrate transporter"/>
    <property type="match status" value="1"/>
</dbReference>
<reference evidence="9" key="1">
    <citation type="submission" date="2018-11" db="EMBL/GenBank/DDBJ databases">
        <title>Phylogenetic, genomic, and biogeographic characterization of a novel and ubiquitous marine invertebrate-associated Rickettsiales parasite, Candidatus Marinoinvertebrata rohwerii, gen. nov., sp. nov.</title>
        <authorList>
            <person name="Klinges J.G."/>
            <person name="Rosales S.M."/>
            <person name="Mcminds R."/>
            <person name="Shaver E.C."/>
            <person name="Shantz A."/>
            <person name="Peters E.C."/>
            <person name="Burkepile D.E."/>
            <person name="Silliman B.R."/>
            <person name="Vega Thurber R.L."/>
        </authorList>
    </citation>
    <scope>NUCLEOTIDE SEQUENCE [LARGE SCALE GENOMIC DNA]</scope>
    <source>
        <strain evidence="9">a_cerv_44</strain>
    </source>
</reference>
<keyword evidence="2" id="KW-1003">Cell membrane</keyword>
<protein>
    <submittedName>
        <fullName evidence="8">MFS transporter</fullName>
    </submittedName>
</protein>
<dbReference type="EMBL" id="RXFM01000010">
    <property type="protein sequence ID" value="RST70945.1"/>
    <property type="molecule type" value="Genomic_DNA"/>
</dbReference>
<feature type="transmembrane region" description="Helical" evidence="6">
    <location>
        <begin position="46"/>
        <end position="64"/>
    </location>
</feature>
<dbReference type="PROSITE" id="PS50850">
    <property type="entry name" value="MFS"/>
    <property type="match status" value="1"/>
</dbReference>
<feature type="transmembrane region" description="Helical" evidence="6">
    <location>
        <begin position="305"/>
        <end position="324"/>
    </location>
</feature>
<feature type="domain" description="Major facilitator superfamily (MFS) profile" evidence="7">
    <location>
        <begin position="1"/>
        <end position="411"/>
    </location>
</feature>
<evidence type="ECO:0000256" key="6">
    <source>
        <dbReference type="SAM" id="Phobius"/>
    </source>
</evidence>
<feature type="transmembrane region" description="Helical" evidence="6">
    <location>
        <begin position="100"/>
        <end position="122"/>
    </location>
</feature>
<evidence type="ECO:0000256" key="5">
    <source>
        <dbReference type="ARBA" id="ARBA00023136"/>
    </source>
</evidence>
<accession>A0A3R9XU88</accession>
<feature type="transmembrane region" description="Helical" evidence="6">
    <location>
        <begin position="277"/>
        <end position="299"/>
    </location>
</feature>
<name>A0A3R9XU88_9RICK</name>
<dbReference type="PANTHER" id="PTHR43124:SF3">
    <property type="entry name" value="CHLORAMPHENICOL EFFLUX PUMP RV0191"/>
    <property type="match status" value="1"/>
</dbReference>
<comment type="caution">
    <text evidence="8">The sequence shown here is derived from an EMBL/GenBank/DDBJ whole genome shotgun (WGS) entry which is preliminary data.</text>
</comment>
<feature type="transmembrane region" description="Helical" evidence="6">
    <location>
        <begin position="251"/>
        <end position="270"/>
    </location>
</feature>
<dbReference type="GO" id="GO:0022857">
    <property type="term" value="F:transmembrane transporter activity"/>
    <property type="evidence" value="ECO:0007669"/>
    <property type="project" value="InterPro"/>
</dbReference>
<feature type="transmembrane region" description="Helical" evidence="6">
    <location>
        <begin position="166"/>
        <end position="184"/>
    </location>
</feature>
<dbReference type="GO" id="GO:0005886">
    <property type="term" value="C:plasma membrane"/>
    <property type="evidence" value="ECO:0007669"/>
    <property type="project" value="UniProtKB-SubCell"/>
</dbReference>
<dbReference type="OrthoDB" id="272777at2"/>
<dbReference type="AlphaFoldDB" id="A0A3R9XU88"/>
<sequence length="414" mass="46049">MSSLLAAWSTWLVLAFFYAYQFVQRVFPNIVMDDIMSRYQVNANEIGHFAGIYYVGYIAMHIPLGIMLDHFNAKKVIPLCILLAVAGFAPLAYIDNFTVASYGRLLIGIGSSGAAVGAFKLLRLGFGEEKFPRMLGWMVTIGLLEAVFGIGPLARFILYLGWEETLKYILLSGIILAALSYFIIPNTKSDEKFNLDVILKDFKYLFSNKMVFLVCILGGFMIGPLEGFADAWSNPYLKTVYKLTNAESGDITQLVYIGMAVGLVIMGFIFEKIKSYYGLLIISGAAMLACFIVLLMNLVQNPITLKLIFFVIGFFCSYQILIIAKSVALVHVEHATFISAVANMIMMGFGYFSHRAIGMILHHFWDGMKNNLGAPIYSVENFYNALVILIVSLAIAIVGFVLLVLVEKNKKKIS</sequence>
<dbReference type="InterPro" id="IPR050189">
    <property type="entry name" value="MFS_Efflux_Transporters"/>
</dbReference>
<evidence type="ECO:0000313" key="9">
    <source>
        <dbReference type="Proteomes" id="UP000279470"/>
    </source>
</evidence>
<feature type="transmembrane region" description="Helical" evidence="6">
    <location>
        <begin position="382"/>
        <end position="406"/>
    </location>
</feature>
<feature type="transmembrane region" description="Helical" evidence="6">
    <location>
        <begin position="134"/>
        <end position="160"/>
    </location>
</feature>
<evidence type="ECO:0000313" key="8">
    <source>
        <dbReference type="EMBL" id="RST70945.1"/>
    </source>
</evidence>
<gene>
    <name evidence="8" type="ORF">EIC27_01225</name>
</gene>
<keyword evidence="5 6" id="KW-0472">Membrane</keyword>
<evidence type="ECO:0000256" key="1">
    <source>
        <dbReference type="ARBA" id="ARBA00004429"/>
    </source>
</evidence>